<name>A0A166NQF2_9AGAM</name>
<evidence type="ECO:0000256" key="1">
    <source>
        <dbReference type="SAM" id="Phobius"/>
    </source>
</evidence>
<proteinExistence type="predicted"/>
<keyword evidence="1" id="KW-1133">Transmembrane helix</keyword>
<keyword evidence="3" id="KW-1185">Reference proteome</keyword>
<protein>
    <submittedName>
        <fullName evidence="2">Uncharacterized protein</fullName>
    </submittedName>
</protein>
<dbReference type="Proteomes" id="UP000076532">
    <property type="component" value="Unassembled WGS sequence"/>
</dbReference>
<accession>A0A166NQF2</accession>
<feature type="transmembrane region" description="Helical" evidence="1">
    <location>
        <begin position="44"/>
        <end position="62"/>
    </location>
</feature>
<keyword evidence="1" id="KW-0812">Transmembrane</keyword>
<keyword evidence="1" id="KW-0472">Membrane</keyword>
<dbReference type="OrthoDB" id="2555959at2759"/>
<evidence type="ECO:0000313" key="2">
    <source>
        <dbReference type="EMBL" id="KZP25273.1"/>
    </source>
</evidence>
<organism evidence="2 3">
    <name type="scientific">Athelia psychrophila</name>
    <dbReference type="NCBI Taxonomy" id="1759441"/>
    <lineage>
        <taxon>Eukaryota</taxon>
        <taxon>Fungi</taxon>
        <taxon>Dikarya</taxon>
        <taxon>Basidiomycota</taxon>
        <taxon>Agaricomycotina</taxon>
        <taxon>Agaricomycetes</taxon>
        <taxon>Agaricomycetidae</taxon>
        <taxon>Atheliales</taxon>
        <taxon>Atheliaceae</taxon>
        <taxon>Athelia</taxon>
    </lineage>
</organism>
<dbReference type="AlphaFoldDB" id="A0A166NQF2"/>
<gene>
    <name evidence="2" type="ORF">FIBSPDRAFT_950303</name>
</gene>
<reference evidence="2 3" key="1">
    <citation type="journal article" date="2016" name="Mol. Biol. Evol.">
        <title>Comparative Genomics of Early-Diverging Mushroom-Forming Fungi Provides Insights into the Origins of Lignocellulose Decay Capabilities.</title>
        <authorList>
            <person name="Nagy L.G."/>
            <person name="Riley R."/>
            <person name="Tritt A."/>
            <person name="Adam C."/>
            <person name="Daum C."/>
            <person name="Floudas D."/>
            <person name="Sun H."/>
            <person name="Yadav J.S."/>
            <person name="Pangilinan J."/>
            <person name="Larsson K.H."/>
            <person name="Matsuura K."/>
            <person name="Barry K."/>
            <person name="Labutti K."/>
            <person name="Kuo R."/>
            <person name="Ohm R.A."/>
            <person name="Bhattacharya S.S."/>
            <person name="Shirouzu T."/>
            <person name="Yoshinaga Y."/>
            <person name="Martin F.M."/>
            <person name="Grigoriev I.V."/>
            <person name="Hibbett D.S."/>
        </authorList>
    </citation>
    <scope>NUCLEOTIDE SEQUENCE [LARGE SCALE GENOMIC DNA]</scope>
    <source>
        <strain evidence="2 3">CBS 109695</strain>
    </source>
</reference>
<sequence length="74" mass="7935">MAKAKQASTPTPKVGASIPEGVAVQRRTLGQSWIALPAQTRTKFSLGLLAISVVGIFASDWLEEKIPVPFTDQK</sequence>
<evidence type="ECO:0000313" key="3">
    <source>
        <dbReference type="Proteomes" id="UP000076532"/>
    </source>
</evidence>
<dbReference type="EMBL" id="KV417521">
    <property type="protein sequence ID" value="KZP25273.1"/>
    <property type="molecule type" value="Genomic_DNA"/>
</dbReference>